<comment type="caution">
    <text evidence="2">The sequence shown here is derived from an EMBL/GenBank/DDBJ whole genome shotgun (WGS) entry which is preliminary data.</text>
</comment>
<gene>
    <name evidence="2" type="ORF">H9661_18115</name>
</gene>
<accession>A0ABR8PYN3</accession>
<dbReference type="Proteomes" id="UP000627781">
    <property type="component" value="Unassembled WGS sequence"/>
</dbReference>
<dbReference type="Gene3D" id="2.170.120.30">
    <property type="match status" value="2"/>
</dbReference>
<organism evidence="2 3">
    <name type="scientific">Clostridium cibarium</name>
    <dbReference type="NCBI Taxonomy" id="2762247"/>
    <lineage>
        <taxon>Bacteria</taxon>
        <taxon>Bacillati</taxon>
        <taxon>Bacillota</taxon>
        <taxon>Clostridia</taxon>
        <taxon>Eubacteriales</taxon>
        <taxon>Clostridiaceae</taxon>
        <taxon>Clostridium</taxon>
    </lineage>
</organism>
<keyword evidence="3" id="KW-1185">Reference proteome</keyword>
<evidence type="ECO:0000313" key="2">
    <source>
        <dbReference type="EMBL" id="MBD7913272.1"/>
    </source>
</evidence>
<evidence type="ECO:0000313" key="3">
    <source>
        <dbReference type="Proteomes" id="UP000627781"/>
    </source>
</evidence>
<dbReference type="PANTHER" id="PTHR37804:SF1">
    <property type="entry name" value="CDAA REGULATORY PROTEIN CDAR"/>
    <property type="match status" value="1"/>
</dbReference>
<evidence type="ECO:0000256" key="1">
    <source>
        <dbReference type="SAM" id="Phobius"/>
    </source>
</evidence>
<keyword evidence="1" id="KW-0472">Membrane</keyword>
<sequence length="404" mass="43712">MDNGNEKSLIIKLICILLSFVLWLYISNVENPTRTSDIKDVPVEIVNTEVLDSSNLCISPDQSFVVDVKLEGPANDIYSVKKNDFNIKADLSSYALKKGENNIPVQIESYPQGLTIKNIGVLAVKVNIENKVEKEVSVYSAVKTTFKNGITKSSVDVKPNKVKVSGPESAVNKVAKVALKGEKLDIEENINEKFNLVAVDAQGNEVKGVNVSENEGILAIEVGNQKDVTIKPTYTGKLSSNLTLESTVLSKEKVTIIGNYDEISNIDSIETEPIDLASINNNEDIKIKLKLPSGIMLASGQNYVVATIKVKDNTVTKSIDGVQVNLINKKEGTLKYEVPNISVEVSGTQEALNSITAANISATASVGDITEAGEKEVPIEVNIVNADNNIKVISKPEKVKVTVK</sequence>
<dbReference type="EMBL" id="JACSRA010000042">
    <property type="protein sequence ID" value="MBD7913272.1"/>
    <property type="molecule type" value="Genomic_DNA"/>
</dbReference>
<feature type="transmembrane region" description="Helical" evidence="1">
    <location>
        <begin position="9"/>
        <end position="26"/>
    </location>
</feature>
<keyword evidence="1" id="KW-1133">Transmembrane helix</keyword>
<keyword evidence="1" id="KW-0812">Transmembrane</keyword>
<reference evidence="2 3" key="1">
    <citation type="submission" date="2020-08" db="EMBL/GenBank/DDBJ databases">
        <title>A Genomic Blueprint of the Chicken Gut Microbiome.</title>
        <authorList>
            <person name="Gilroy R."/>
            <person name="Ravi A."/>
            <person name="Getino M."/>
            <person name="Pursley I."/>
            <person name="Horton D.L."/>
            <person name="Alikhan N.-F."/>
            <person name="Baker D."/>
            <person name="Gharbi K."/>
            <person name="Hall N."/>
            <person name="Watson M."/>
            <person name="Adriaenssens E.M."/>
            <person name="Foster-Nyarko E."/>
            <person name="Jarju S."/>
            <person name="Secka A."/>
            <person name="Antonio M."/>
            <person name="Oren A."/>
            <person name="Chaudhuri R."/>
            <person name="La Ragione R.M."/>
            <person name="Hildebrand F."/>
            <person name="Pallen M.J."/>
        </authorList>
    </citation>
    <scope>NUCLEOTIDE SEQUENCE [LARGE SCALE GENOMIC DNA]</scope>
    <source>
        <strain evidence="2 3">Sa3CVN1</strain>
    </source>
</reference>
<evidence type="ECO:0008006" key="4">
    <source>
        <dbReference type="Google" id="ProtNLM"/>
    </source>
</evidence>
<dbReference type="RefSeq" id="WP_143316994.1">
    <property type="nucleotide sequence ID" value="NZ_JACSRA010000042.1"/>
</dbReference>
<proteinExistence type="predicted"/>
<dbReference type="PANTHER" id="PTHR37804">
    <property type="entry name" value="CDAA REGULATORY PROTEIN CDAR"/>
    <property type="match status" value="1"/>
</dbReference>
<name>A0ABR8PYN3_9CLOT</name>
<dbReference type="Gene3D" id="2.170.120.40">
    <property type="entry name" value="YbbR-like domain"/>
    <property type="match status" value="2"/>
</dbReference>
<dbReference type="Pfam" id="PF07949">
    <property type="entry name" value="YbbR"/>
    <property type="match status" value="3"/>
</dbReference>
<dbReference type="InterPro" id="IPR012505">
    <property type="entry name" value="YbbR"/>
</dbReference>
<dbReference type="InterPro" id="IPR053154">
    <property type="entry name" value="c-di-AMP_regulator"/>
</dbReference>
<protein>
    <recommendedName>
        <fullName evidence="4">YbbR-like protein</fullName>
    </recommendedName>
</protein>